<evidence type="ECO:0000313" key="2">
    <source>
        <dbReference type="Proteomes" id="UP001149165"/>
    </source>
</evidence>
<accession>A0A9W9KCP8</accession>
<organism evidence="1 2">
    <name type="scientific">Penicillium angulare</name>
    <dbReference type="NCBI Taxonomy" id="116970"/>
    <lineage>
        <taxon>Eukaryota</taxon>
        <taxon>Fungi</taxon>
        <taxon>Dikarya</taxon>
        <taxon>Ascomycota</taxon>
        <taxon>Pezizomycotina</taxon>
        <taxon>Eurotiomycetes</taxon>
        <taxon>Eurotiomycetidae</taxon>
        <taxon>Eurotiales</taxon>
        <taxon>Aspergillaceae</taxon>
        <taxon>Penicillium</taxon>
    </lineage>
</organism>
<keyword evidence="2" id="KW-1185">Reference proteome</keyword>
<dbReference type="Proteomes" id="UP001149165">
    <property type="component" value="Unassembled WGS sequence"/>
</dbReference>
<protein>
    <submittedName>
        <fullName evidence="1">Uncharacterized protein</fullName>
    </submittedName>
</protein>
<reference evidence="1" key="1">
    <citation type="submission" date="2022-11" db="EMBL/GenBank/DDBJ databases">
        <authorList>
            <person name="Petersen C."/>
        </authorList>
    </citation>
    <scope>NUCLEOTIDE SEQUENCE</scope>
    <source>
        <strain evidence="1">IBT 30069</strain>
    </source>
</reference>
<comment type="caution">
    <text evidence="1">The sequence shown here is derived from an EMBL/GenBank/DDBJ whole genome shotgun (WGS) entry which is preliminary data.</text>
</comment>
<evidence type="ECO:0000313" key="1">
    <source>
        <dbReference type="EMBL" id="KAJ5100921.1"/>
    </source>
</evidence>
<proteinExistence type="predicted"/>
<dbReference type="AlphaFoldDB" id="A0A9W9KCP8"/>
<name>A0A9W9KCP8_9EURO</name>
<dbReference type="OrthoDB" id="4373899at2759"/>
<reference evidence="1" key="2">
    <citation type="journal article" date="2023" name="IMA Fungus">
        <title>Comparative genomic study of the Penicillium genus elucidates a diverse pangenome and 15 lateral gene transfer events.</title>
        <authorList>
            <person name="Petersen C."/>
            <person name="Sorensen T."/>
            <person name="Nielsen M.R."/>
            <person name="Sondergaard T.E."/>
            <person name="Sorensen J.L."/>
            <person name="Fitzpatrick D.A."/>
            <person name="Frisvad J.C."/>
            <person name="Nielsen K.L."/>
        </authorList>
    </citation>
    <scope>NUCLEOTIDE SEQUENCE</scope>
    <source>
        <strain evidence="1">IBT 30069</strain>
    </source>
</reference>
<gene>
    <name evidence="1" type="ORF">N7456_006973</name>
</gene>
<dbReference type="EMBL" id="JAPQKH010000004">
    <property type="protein sequence ID" value="KAJ5100921.1"/>
    <property type="molecule type" value="Genomic_DNA"/>
</dbReference>
<sequence length="173" mass="19654">MANQLFLLPSLAELQSNLRNFPWLFKLSDQEDINLMPTHYDLEVTCHNFFDKKSNLTPSEMFIAISQRVDFDSRALSALLDVINSVDNKIFLNREPEGLAKIVKCLRKRVTVLSYDLASHPLPAVLESVTPAYDGQIVFINWIMEISIEVSGERISREIKGPLGLLSRYIGDV</sequence>